<feature type="non-terminal residue" evidence="1">
    <location>
        <position position="1"/>
    </location>
</feature>
<proteinExistence type="predicted"/>
<dbReference type="VEuPathDB" id="FungiDB:BD410DRAFT_690812"/>
<dbReference type="OrthoDB" id="3262196at2759"/>
<dbReference type="AlphaFoldDB" id="A0A4Y7PEA6"/>
<dbReference type="EMBL" id="ML170509">
    <property type="protein sequence ID" value="TDL13647.1"/>
    <property type="molecule type" value="Genomic_DNA"/>
</dbReference>
<feature type="non-terminal residue" evidence="1">
    <location>
        <position position="163"/>
    </location>
</feature>
<evidence type="ECO:0000313" key="1">
    <source>
        <dbReference type="EMBL" id="TDL13647.1"/>
    </source>
</evidence>
<reference evidence="1 2" key="1">
    <citation type="submission" date="2018-06" db="EMBL/GenBank/DDBJ databases">
        <title>A transcriptomic atlas of mushroom development highlights an independent origin of complex multicellularity.</title>
        <authorList>
            <consortium name="DOE Joint Genome Institute"/>
            <person name="Krizsan K."/>
            <person name="Almasi E."/>
            <person name="Merenyi Z."/>
            <person name="Sahu N."/>
            <person name="Viragh M."/>
            <person name="Koszo T."/>
            <person name="Mondo S."/>
            <person name="Kiss B."/>
            <person name="Balint B."/>
            <person name="Kues U."/>
            <person name="Barry K."/>
            <person name="Hegedus J.C."/>
            <person name="Henrissat B."/>
            <person name="Johnson J."/>
            <person name="Lipzen A."/>
            <person name="Ohm R."/>
            <person name="Nagy I."/>
            <person name="Pangilinan J."/>
            <person name="Yan J."/>
            <person name="Xiong Y."/>
            <person name="Grigoriev I.V."/>
            <person name="Hibbett D.S."/>
            <person name="Nagy L.G."/>
        </authorList>
    </citation>
    <scope>NUCLEOTIDE SEQUENCE [LARGE SCALE GENOMIC DNA]</scope>
    <source>
        <strain evidence="1 2">SZMC22713</strain>
    </source>
</reference>
<protein>
    <submittedName>
        <fullName evidence="1">Uncharacterized protein</fullName>
    </submittedName>
</protein>
<dbReference type="STRING" id="50990.A0A4Y7PEA6"/>
<evidence type="ECO:0000313" key="2">
    <source>
        <dbReference type="Proteomes" id="UP000294933"/>
    </source>
</evidence>
<keyword evidence="2" id="KW-1185">Reference proteome</keyword>
<sequence>FFVTSRPEKDLRSRFFSDSVSSGTRTLILHDIDLGIVQKDIKLFLQAKLTEVAARHRDEISQKPSKWPTAAEIDALTERAGGLFIFASTVVGFLDESSFLAPERLSSILNEKVTVSSSNLNPYANLDKLYYQILDFMLRAGPHPIEDTADMFRRIVGTILFLR</sequence>
<dbReference type="Proteomes" id="UP000294933">
    <property type="component" value="Unassembled WGS sequence"/>
</dbReference>
<name>A0A4Y7PEA6_9AGAM</name>
<gene>
    <name evidence="1" type="ORF">BD410DRAFT_690812</name>
</gene>
<accession>A0A4Y7PEA6</accession>
<organism evidence="1 2">
    <name type="scientific">Rickenella mellea</name>
    <dbReference type="NCBI Taxonomy" id="50990"/>
    <lineage>
        <taxon>Eukaryota</taxon>
        <taxon>Fungi</taxon>
        <taxon>Dikarya</taxon>
        <taxon>Basidiomycota</taxon>
        <taxon>Agaricomycotina</taxon>
        <taxon>Agaricomycetes</taxon>
        <taxon>Hymenochaetales</taxon>
        <taxon>Rickenellaceae</taxon>
        <taxon>Rickenella</taxon>
    </lineage>
</organism>